<evidence type="ECO:0000313" key="5">
    <source>
        <dbReference type="Proteomes" id="UP001592528"/>
    </source>
</evidence>
<dbReference type="SUPFAM" id="SSF53756">
    <property type="entry name" value="UDP-Glycosyltransferase/glycogen phosphorylase"/>
    <property type="match status" value="1"/>
</dbReference>
<organism evidence="4 5">
    <name type="scientific">Streptacidiphilus cavernicola</name>
    <dbReference type="NCBI Taxonomy" id="3342716"/>
    <lineage>
        <taxon>Bacteria</taxon>
        <taxon>Bacillati</taxon>
        <taxon>Actinomycetota</taxon>
        <taxon>Actinomycetes</taxon>
        <taxon>Kitasatosporales</taxon>
        <taxon>Streptomycetaceae</taxon>
        <taxon>Streptacidiphilus</taxon>
    </lineage>
</organism>
<evidence type="ECO:0000259" key="3">
    <source>
        <dbReference type="Pfam" id="PF13439"/>
    </source>
</evidence>
<dbReference type="PANTHER" id="PTHR45947">
    <property type="entry name" value="SULFOQUINOVOSYL TRANSFERASE SQD2"/>
    <property type="match status" value="1"/>
</dbReference>
<dbReference type="PANTHER" id="PTHR45947:SF3">
    <property type="entry name" value="SULFOQUINOVOSYL TRANSFERASE SQD2"/>
    <property type="match status" value="1"/>
</dbReference>
<accession>A0ABV6ULA7</accession>
<keyword evidence="1 4" id="KW-0328">Glycosyltransferase</keyword>
<name>A0ABV6ULA7_9ACTN</name>
<evidence type="ECO:0000256" key="2">
    <source>
        <dbReference type="ARBA" id="ARBA00022679"/>
    </source>
</evidence>
<dbReference type="InterPro" id="IPR050194">
    <property type="entry name" value="Glycosyltransferase_grp1"/>
</dbReference>
<dbReference type="RefSeq" id="WP_030263102.1">
    <property type="nucleotide sequence ID" value="NZ_JBHEZZ010000006.1"/>
</dbReference>
<comment type="caution">
    <text evidence="4">The sequence shown here is derived from an EMBL/GenBank/DDBJ whole genome shotgun (WGS) entry which is preliminary data.</text>
</comment>
<evidence type="ECO:0000313" key="4">
    <source>
        <dbReference type="EMBL" id="MFC1402241.1"/>
    </source>
</evidence>
<dbReference type="InterPro" id="IPR028098">
    <property type="entry name" value="Glyco_trans_4-like_N"/>
</dbReference>
<dbReference type="Gene3D" id="3.40.50.2000">
    <property type="entry name" value="Glycogen Phosphorylase B"/>
    <property type="match status" value="2"/>
</dbReference>
<dbReference type="Pfam" id="PF13692">
    <property type="entry name" value="Glyco_trans_1_4"/>
    <property type="match status" value="1"/>
</dbReference>
<reference evidence="4 5" key="1">
    <citation type="submission" date="2024-09" db="EMBL/GenBank/DDBJ databases">
        <authorList>
            <person name="Lee S.D."/>
        </authorList>
    </citation>
    <scope>NUCLEOTIDE SEQUENCE [LARGE SCALE GENOMIC DNA]</scope>
    <source>
        <strain evidence="4 5">N1-5</strain>
    </source>
</reference>
<dbReference type="Proteomes" id="UP001592528">
    <property type="component" value="Unassembled WGS sequence"/>
</dbReference>
<proteinExistence type="predicted"/>
<dbReference type="EMBL" id="JBHEZZ010000006">
    <property type="protein sequence ID" value="MFC1402241.1"/>
    <property type="molecule type" value="Genomic_DNA"/>
</dbReference>
<evidence type="ECO:0000256" key="1">
    <source>
        <dbReference type="ARBA" id="ARBA00022676"/>
    </source>
</evidence>
<protein>
    <submittedName>
        <fullName evidence="4">Glycosyltransferase</fullName>
        <ecNumber evidence="4">2.4.-.-</ecNumber>
    </submittedName>
</protein>
<dbReference type="GO" id="GO:0016757">
    <property type="term" value="F:glycosyltransferase activity"/>
    <property type="evidence" value="ECO:0007669"/>
    <property type="project" value="UniProtKB-KW"/>
</dbReference>
<feature type="domain" description="Glycosyltransferase subfamily 4-like N-terminal" evidence="3">
    <location>
        <begin position="27"/>
        <end position="186"/>
    </location>
</feature>
<dbReference type="EC" id="2.4.-.-" evidence="4"/>
<keyword evidence="5" id="KW-1185">Reference proteome</keyword>
<sequence length="416" mass="43907">MPHARLTARRLRVVPLTILHVSQPVDGGVARVVVDLLRGQAEDGHRVLLACPPRSPLADAAEAVGATVLPWTAVRAPGPGLPGEVAALRRLVAEAHPDLVHLHSAKAGLAGRLAVRGVFPTVFQPHAWSFAAVGGPLAAASRFWERWAVRWTDRLLCVSEQERAEGESAGVRGRWALAPNGVDLERFDPVRLPLQDRARELLGLSGPGPEGRDGPGDAAPLVVCVGRLCRQKGQDVLLRAWSAIPARIPGARLALVGDGPERAALEALAAGLPDPGSVVFAGRTEDPRDWYAAADLLVLPSRWEGMALVPLEAMACGCPVLLTDVAGARECLEPGETLLPVDDEHALREALAARLADPVACLAAGARARERMAEHHDVRATRAAVLTVYQEVVAERRIPAPAAGGSAARIPAGKSD</sequence>
<dbReference type="Pfam" id="PF13439">
    <property type="entry name" value="Glyco_transf_4"/>
    <property type="match status" value="1"/>
</dbReference>
<keyword evidence="2 4" id="KW-0808">Transferase</keyword>
<gene>
    <name evidence="4" type="ORF">ACEZDJ_13195</name>
</gene>